<dbReference type="CDD" id="cd00834">
    <property type="entry name" value="KAS_I_II"/>
    <property type="match status" value="1"/>
</dbReference>
<keyword evidence="6" id="KW-1185">Reference proteome</keyword>
<accession>A0ABV8FKA8</accession>
<dbReference type="PROSITE" id="PS52004">
    <property type="entry name" value="KS3_2"/>
    <property type="match status" value="1"/>
</dbReference>
<dbReference type="NCBIfam" id="NF005589">
    <property type="entry name" value="PRK07314.1"/>
    <property type="match status" value="1"/>
</dbReference>
<evidence type="ECO:0000256" key="3">
    <source>
        <dbReference type="RuleBase" id="RU003694"/>
    </source>
</evidence>
<sequence length="410" mass="42160">MTDRRSAVITGLGVRTPCGNDPDEMWSALLTGRSAARAITRFDTAGLPVDFACVVPPFDPAPYLTPKEDRRSDPVTRLGVSAAQDAMSDAGAPAAPPERRALVVGESHGGAHTQESVLLAPDAHGRGRPSALYVPKTMLNATAAAIAVRHGIRGPSLCVATACASGGHAVGEALRLIRDGSADLVLAGGVDAYITPTFVLAFHGLGALSTRTRDPEHASRPFDTDREGFVFGEGAAFLVVESAEHAERRGARVHAELAGYGRTTDAYHLTAPDPGGDGVRRAMLEALHDARIAADDVAHVNAHATSTPAGDLAEARAIAEVFGAHRVPVTSCKGAMGHLIGAAGAVEAVVAALTLREGLIPPTANTDTPDPACEIDVVTGPPRKLGEGAVVSNSLGFGGHNASVVLRRAS</sequence>
<evidence type="ECO:0000313" key="6">
    <source>
        <dbReference type="Proteomes" id="UP001595847"/>
    </source>
</evidence>
<dbReference type="RefSeq" id="WP_378532733.1">
    <property type="nucleotide sequence ID" value="NZ_JBHSBH010000007.1"/>
</dbReference>
<dbReference type="PANTHER" id="PTHR11712">
    <property type="entry name" value="POLYKETIDE SYNTHASE-RELATED"/>
    <property type="match status" value="1"/>
</dbReference>
<dbReference type="InterPro" id="IPR014031">
    <property type="entry name" value="Ketoacyl_synth_C"/>
</dbReference>
<name>A0ABV8FKA8_9ACTN</name>
<dbReference type="InterPro" id="IPR000794">
    <property type="entry name" value="Beta-ketoacyl_synthase"/>
</dbReference>
<protein>
    <submittedName>
        <fullName evidence="5">Beta-ketoacyl-[acyl-carrier-protein] synthase family protein</fullName>
    </submittedName>
</protein>
<dbReference type="InterPro" id="IPR018201">
    <property type="entry name" value="Ketoacyl_synth_AS"/>
</dbReference>
<comment type="caution">
    <text evidence="5">The sequence shown here is derived from an EMBL/GenBank/DDBJ whole genome shotgun (WGS) entry which is preliminary data.</text>
</comment>
<gene>
    <name evidence="5" type="ORF">ACFOVU_11615</name>
</gene>
<reference evidence="6" key="1">
    <citation type="journal article" date="2019" name="Int. J. Syst. Evol. Microbiol.">
        <title>The Global Catalogue of Microorganisms (GCM) 10K type strain sequencing project: providing services to taxonomists for standard genome sequencing and annotation.</title>
        <authorList>
            <consortium name="The Broad Institute Genomics Platform"/>
            <consortium name="The Broad Institute Genome Sequencing Center for Infectious Disease"/>
            <person name="Wu L."/>
            <person name="Ma J."/>
        </authorList>
    </citation>
    <scope>NUCLEOTIDE SEQUENCE [LARGE SCALE GENOMIC DNA]</scope>
    <source>
        <strain evidence="6">TBRC 1826</strain>
    </source>
</reference>
<dbReference type="SUPFAM" id="SSF53901">
    <property type="entry name" value="Thiolase-like"/>
    <property type="match status" value="2"/>
</dbReference>
<dbReference type="PROSITE" id="PS00606">
    <property type="entry name" value="KS3_1"/>
    <property type="match status" value="1"/>
</dbReference>
<dbReference type="Pfam" id="PF00109">
    <property type="entry name" value="ketoacyl-synt"/>
    <property type="match status" value="1"/>
</dbReference>
<dbReference type="InterPro" id="IPR016039">
    <property type="entry name" value="Thiolase-like"/>
</dbReference>
<dbReference type="Proteomes" id="UP001595847">
    <property type="component" value="Unassembled WGS sequence"/>
</dbReference>
<dbReference type="Gene3D" id="3.40.47.10">
    <property type="match status" value="1"/>
</dbReference>
<evidence type="ECO:0000256" key="2">
    <source>
        <dbReference type="ARBA" id="ARBA00022679"/>
    </source>
</evidence>
<dbReference type="InterPro" id="IPR014030">
    <property type="entry name" value="Ketoacyl_synth_N"/>
</dbReference>
<proteinExistence type="inferred from homology"/>
<evidence type="ECO:0000313" key="5">
    <source>
        <dbReference type="EMBL" id="MFC3996565.1"/>
    </source>
</evidence>
<evidence type="ECO:0000256" key="1">
    <source>
        <dbReference type="ARBA" id="ARBA00008467"/>
    </source>
</evidence>
<organism evidence="5 6">
    <name type="scientific">Nocardiopsis sediminis</name>
    <dbReference type="NCBI Taxonomy" id="1778267"/>
    <lineage>
        <taxon>Bacteria</taxon>
        <taxon>Bacillati</taxon>
        <taxon>Actinomycetota</taxon>
        <taxon>Actinomycetes</taxon>
        <taxon>Streptosporangiales</taxon>
        <taxon>Nocardiopsidaceae</taxon>
        <taxon>Nocardiopsis</taxon>
    </lineage>
</organism>
<keyword evidence="2 3" id="KW-0808">Transferase</keyword>
<dbReference type="PANTHER" id="PTHR11712:SF336">
    <property type="entry name" value="3-OXOACYL-[ACYL-CARRIER-PROTEIN] SYNTHASE, MITOCHONDRIAL"/>
    <property type="match status" value="1"/>
</dbReference>
<dbReference type="InterPro" id="IPR020841">
    <property type="entry name" value="PKS_Beta-ketoAc_synthase_dom"/>
</dbReference>
<dbReference type="EMBL" id="JBHSBH010000007">
    <property type="protein sequence ID" value="MFC3996565.1"/>
    <property type="molecule type" value="Genomic_DNA"/>
</dbReference>
<comment type="similarity">
    <text evidence="1 3">Belongs to the thiolase-like superfamily. Beta-ketoacyl-ACP synthases family.</text>
</comment>
<dbReference type="Pfam" id="PF02801">
    <property type="entry name" value="Ketoacyl-synt_C"/>
    <property type="match status" value="1"/>
</dbReference>
<dbReference type="SMART" id="SM00825">
    <property type="entry name" value="PKS_KS"/>
    <property type="match status" value="1"/>
</dbReference>
<feature type="domain" description="Ketosynthase family 3 (KS3)" evidence="4">
    <location>
        <begin position="4"/>
        <end position="408"/>
    </location>
</feature>
<evidence type="ECO:0000259" key="4">
    <source>
        <dbReference type="PROSITE" id="PS52004"/>
    </source>
</evidence>